<evidence type="ECO:0000313" key="1">
    <source>
        <dbReference type="EMBL" id="CAE7832651.1"/>
    </source>
</evidence>
<accession>A0A812ZMS9</accession>
<comment type="caution">
    <text evidence="1">The sequence shown here is derived from an EMBL/GenBank/DDBJ whole genome shotgun (WGS) entry which is preliminary data.</text>
</comment>
<protein>
    <submittedName>
        <fullName evidence="1">XI-F protein</fullName>
    </submittedName>
</protein>
<organism evidence="1 2">
    <name type="scientific">Symbiodinium necroappetens</name>
    <dbReference type="NCBI Taxonomy" id="1628268"/>
    <lineage>
        <taxon>Eukaryota</taxon>
        <taxon>Sar</taxon>
        <taxon>Alveolata</taxon>
        <taxon>Dinophyceae</taxon>
        <taxon>Suessiales</taxon>
        <taxon>Symbiodiniaceae</taxon>
        <taxon>Symbiodinium</taxon>
    </lineage>
</organism>
<dbReference type="AlphaFoldDB" id="A0A812ZMS9"/>
<reference evidence="1" key="1">
    <citation type="submission" date="2021-02" db="EMBL/GenBank/DDBJ databases">
        <authorList>
            <person name="Dougan E. K."/>
            <person name="Rhodes N."/>
            <person name="Thang M."/>
            <person name="Chan C."/>
        </authorList>
    </citation>
    <scope>NUCLEOTIDE SEQUENCE</scope>
</reference>
<proteinExistence type="predicted"/>
<keyword evidence="2" id="KW-1185">Reference proteome</keyword>
<dbReference type="EMBL" id="CAJNJA010048643">
    <property type="protein sequence ID" value="CAE7832651.1"/>
    <property type="molecule type" value="Genomic_DNA"/>
</dbReference>
<sequence length="182" mass="20921">MAQVLTGDQTHKYLGRSLCGSLVRRHVVEFNHHVQLAWNKFHRHRCVLVNKHVSIKLRMKFFDAVVTQTILFGLHTLALTGVQLSKLDSLHKRMLRSMVGWIRIQDESWHDTVSRMKSRVAKALHQHPIEAPIVACTKTIGQFIRRKSSADQWLGDTCGHMESRVTGMTTFLWHPSADKDAH</sequence>
<name>A0A812ZMS9_9DINO</name>
<dbReference type="Proteomes" id="UP000601435">
    <property type="component" value="Unassembled WGS sequence"/>
</dbReference>
<dbReference type="OrthoDB" id="448828at2759"/>
<gene>
    <name evidence="1" type="primary">XI-F</name>
    <name evidence="1" type="ORF">SNEC2469_LOCUS24928</name>
</gene>
<evidence type="ECO:0000313" key="2">
    <source>
        <dbReference type="Proteomes" id="UP000601435"/>
    </source>
</evidence>